<organism evidence="6">
    <name type="scientific">Myoviridae sp. ctOoC8</name>
    <dbReference type="NCBI Taxonomy" id="2823542"/>
    <lineage>
        <taxon>Viruses</taxon>
        <taxon>Duplodnaviria</taxon>
        <taxon>Heunggongvirae</taxon>
        <taxon>Uroviricota</taxon>
        <taxon>Caudoviricetes</taxon>
    </lineage>
</organism>
<dbReference type="GO" id="GO:0033644">
    <property type="term" value="C:host cell membrane"/>
    <property type="evidence" value="ECO:0007669"/>
    <property type="project" value="UniProtKB-SubCell"/>
</dbReference>
<feature type="transmembrane region" description="Helical" evidence="5">
    <location>
        <begin position="91"/>
        <end position="111"/>
    </location>
</feature>
<accession>A0A8S5L6B1</accession>
<feature type="transmembrane region" description="Helical" evidence="5">
    <location>
        <begin position="12"/>
        <end position="37"/>
    </location>
</feature>
<evidence type="ECO:0000313" key="6">
    <source>
        <dbReference type="EMBL" id="DAD65312.1"/>
    </source>
</evidence>
<reference evidence="6" key="1">
    <citation type="journal article" date="2021" name="Proc. Natl. Acad. Sci. U.S.A.">
        <title>A Catalog of Tens of Thousands of Viruses from Human Metagenomes Reveals Hidden Associations with Chronic Diseases.</title>
        <authorList>
            <person name="Tisza M.J."/>
            <person name="Buck C.B."/>
        </authorList>
    </citation>
    <scope>NUCLEOTIDE SEQUENCE</scope>
    <source>
        <strain evidence="6">CtOoC8</strain>
    </source>
</reference>
<comment type="subcellular location">
    <subcellularLocation>
        <location evidence="1">Host membrane</location>
        <topology evidence="1">Multi-pass membrane protein</topology>
    </subcellularLocation>
</comment>
<feature type="transmembrane region" description="Helical" evidence="5">
    <location>
        <begin position="63"/>
        <end position="85"/>
    </location>
</feature>
<keyword evidence="3 5" id="KW-1133">Transmembrane helix</keyword>
<proteinExistence type="predicted"/>
<keyword evidence="2 5" id="KW-0812">Transmembrane</keyword>
<evidence type="ECO:0000256" key="2">
    <source>
        <dbReference type="ARBA" id="ARBA00022692"/>
    </source>
</evidence>
<name>A0A8S5L6B1_9CAUD</name>
<dbReference type="EMBL" id="BK014641">
    <property type="protein sequence ID" value="DAD65312.1"/>
    <property type="molecule type" value="Genomic_DNA"/>
</dbReference>
<evidence type="ECO:0000256" key="4">
    <source>
        <dbReference type="ARBA" id="ARBA00023136"/>
    </source>
</evidence>
<dbReference type="InterPro" id="IPR006480">
    <property type="entry name" value="Phage_holin_4_1"/>
</dbReference>
<sequence length="157" mass="18347">MIIDYLEGDYKTLITTLFVVCFTWIVVIVAMLIDLYFGVKKAKELGEATSSEGFRRTINKATYYFALMSFAFLFDIFDVITPYFFPHPLGSVPFVSIFVALGLVFTEAKSVREKAEDKARRRTDESFRKMLELMQNREDVMREIADHLKKERQKQEN</sequence>
<evidence type="ECO:0000256" key="5">
    <source>
        <dbReference type="SAM" id="Phobius"/>
    </source>
</evidence>
<evidence type="ECO:0000256" key="1">
    <source>
        <dbReference type="ARBA" id="ARBA00004301"/>
    </source>
</evidence>
<protein>
    <submittedName>
        <fullName evidence="6">Holin</fullName>
    </submittedName>
</protein>
<evidence type="ECO:0000256" key="3">
    <source>
        <dbReference type="ARBA" id="ARBA00022989"/>
    </source>
</evidence>
<keyword evidence="4 5" id="KW-0472">Membrane</keyword>
<dbReference type="Pfam" id="PF05105">
    <property type="entry name" value="Phage_holin_4_1"/>
    <property type="match status" value="1"/>
</dbReference>